<proteinExistence type="inferred from homology"/>
<evidence type="ECO:0000313" key="3">
    <source>
        <dbReference type="EMBL" id="EAR11240.1"/>
    </source>
</evidence>
<evidence type="ECO:0000313" key="4">
    <source>
        <dbReference type="Proteomes" id="UP000005953"/>
    </source>
</evidence>
<comment type="caution">
    <text evidence="3">The sequence shown here is derived from an EMBL/GenBank/DDBJ whole genome shotgun (WGS) entry which is preliminary data.</text>
</comment>
<name>A4B9D9_9GAMM</name>
<keyword evidence="4" id="KW-1185">Reference proteome</keyword>
<dbReference type="AlphaFoldDB" id="A4B9D9"/>
<dbReference type="InterPro" id="IPR050190">
    <property type="entry name" value="UPF0213_domain"/>
</dbReference>
<dbReference type="PANTHER" id="PTHR34477:SF1">
    <property type="entry name" value="UPF0213 PROTEIN YHBQ"/>
    <property type="match status" value="1"/>
</dbReference>
<organism evidence="3 4">
    <name type="scientific">Reinekea blandensis MED297</name>
    <dbReference type="NCBI Taxonomy" id="314283"/>
    <lineage>
        <taxon>Bacteria</taxon>
        <taxon>Pseudomonadati</taxon>
        <taxon>Pseudomonadota</taxon>
        <taxon>Gammaproteobacteria</taxon>
        <taxon>Oceanospirillales</taxon>
        <taxon>Saccharospirillaceae</taxon>
        <taxon>Reinekea</taxon>
    </lineage>
</organism>
<dbReference type="SUPFAM" id="SSF82771">
    <property type="entry name" value="GIY-YIG endonuclease"/>
    <property type="match status" value="1"/>
</dbReference>
<reference evidence="3 4" key="1">
    <citation type="submission" date="2006-02" db="EMBL/GenBank/DDBJ databases">
        <authorList>
            <person name="Pinhassi J."/>
            <person name="Pedros-Alio C."/>
            <person name="Ferriera S."/>
            <person name="Johnson J."/>
            <person name="Kravitz S."/>
            <person name="Halpern A."/>
            <person name="Remington K."/>
            <person name="Beeson K."/>
            <person name="Tran B."/>
            <person name="Rogers Y.-H."/>
            <person name="Friedman R."/>
            <person name="Venter J.C."/>
        </authorList>
    </citation>
    <scope>NUCLEOTIDE SEQUENCE [LARGE SCALE GENOMIC DNA]</scope>
    <source>
        <strain evidence="3 4">MED297</strain>
    </source>
</reference>
<dbReference type="STRING" id="314283.MED297_20172"/>
<protein>
    <submittedName>
        <fullName evidence="3">Excinuclease ABC, C subunit-like protein</fullName>
    </submittedName>
</protein>
<comment type="similarity">
    <text evidence="1">Belongs to the UPF0213 family.</text>
</comment>
<evidence type="ECO:0000256" key="1">
    <source>
        <dbReference type="ARBA" id="ARBA00007435"/>
    </source>
</evidence>
<dbReference type="PANTHER" id="PTHR34477">
    <property type="entry name" value="UPF0213 PROTEIN YHBQ"/>
    <property type="match status" value="1"/>
</dbReference>
<dbReference type="Proteomes" id="UP000005953">
    <property type="component" value="Unassembled WGS sequence"/>
</dbReference>
<dbReference type="InterPro" id="IPR035901">
    <property type="entry name" value="GIY-YIG_endonuc_sf"/>
</dbReference>
<gene>
    <name evidence="3" type="ORF">MED297_20172</name>
</gene>
<dbReference type="RefSeq" id="WP_008044763.1">
    <property type="nucleotide sequence ID" value="NZ_CH724151.1"/>
</dbReference>
<feature type="domain" description="GIY-YIG" evidence="2">
    <location>
        <begin position="7"/>
        <end position="84"/>
    </location>
</feature>
<sequence length="94" mass="10839">MMPTPTPGWWVYFVQCADGTFYTGITTDPHRRLRQHNGELVGGARYTASRRPVTLVFYEPHPSRSDAARAEYRLRKLSRKQKLARIETFVEPSG</sequence>
<dbReference type="HOGENOM" id="CLU_135650_0_3_6"/>
<dbReference type="Gene3D" id="3.40.1440.10">
    <property type="entry name" value="GIY-YIG endonuclease"/>
    <property type="match status" value="1"/>
</dbReference>
<dbReference type="InterPro" id="IPR000305">
    <property type="entry name" value="GIY-YIG_endonuc"/>
</dbReference>
<accession>A4B9D9</accession>
<dbReference type="EMBL" id="AAOE01000001">
    <property type="protein sequence ID" value="EAR11240.1"/>
    <property type="molecule type" value="Genomic_DNA"/>
</dbReference>
<dbReference type="PROSITE" id="PS50164">
    <property type="entry name" value="GIY_YIG"/>
    <property type="match status" value="1"/>
</dbReference>
<dbReference type="Pfam" id="PF01541">
    <property type="entry name" value="GIY-YIG"/>
    <property type="match status" value="1"/>
</dbReference>
<evidence type="ECO:0000259" key="2">
    <source>
        <dbReference type="PROSITE" id="PS50164"/>
    </source>
</evidence>
<dbReference type="CDD" id="cd10456">
    <property type="entry name" value="GIY-YIG_UPF0213"/>
    <property type="match status" value="1"/>
</dbReference>